<dbReference type="InterPro" id="IPR043917">
    <property type="entry name" value="DUF5753"/>
</dbReference>
<gene>
    <name evidence="2" type="ORF">BTM25_21590</name>
</gene>
<dbReference type="InterPro" id="IPR001387">
    <property type="entry name" value="Cro/C1-type_HTH"/>
</dbReference>
<dbReference type="InterPro" id="IPR010982">
    <property type="entry name" value="Lambda_DNA-bd_dom_sf"/>
</dbReference>
<dbReference type="SUPFAM" id="SSF47413">
    <property type="entry name" value="lambda repressor-like DNA-binding domains"/>
    <property type="match status" value="1"/>
</dbReference>
<sequence length="284" mass="32722">MAPSRWVTLRAQWLGQQLRNLREENGLLLKEVAEYLERDPATLSRYESGIYPIQSPELMKLLDLYRVSDEHRRFTLLKLGDEAWQKGWWDGYSPDLADWFSDYIWLESRADRIQMFDNVVLPGLLQTEEYGEAVMRTTAWDLDDESIRRMLELRMTRKAILAKPKPPQLSVVLDEAVVRRVAGSPEVFAAQLRYVAECAERPNIEIRVLPFKAGIHPSDTGSFKIFTMPEPFPQIAHADTPQGSIYIESPQCDRLVDVYDRLRKLSLNPADSVELISAVAEELE</sequence>
<dbReference type="EMBL" id="MTBP01000001">
    <property type="protein sequence ID" value="POM27740.1"/>
    <property type="molecule type" value="Genomic_DNA"/>
</dbReference>
<dbReference type="Pfam" id="PF13560">
    <property type="entry name" value="HTH_31"/>
    <property type="match status" value="1"/>
</dbReference>
<dbReference type="CDD" id="cd00093">
    <property type="entry name" value="HTH_XRE"/>
    <property type="match status" value="1"/>
</dbReference>
<organism evidence="2 3">
    <name type="scientific">Actinomadura rubteroloni</name>
    <dbReference type="NCBI Taxonomy" id="1926885"/>
    <lineage>
        <taxon>Bacteria</taxon>
        <taxon>Bacillati</taxon>
        <taxon>Actinomycetota</taxon>
        <taxon>Actinomycetes</taxon>
        <taxon>Streptosporangiales</taxon>
        <taxon>Thermomonosporaceae</taxon>
        <taxon>Actinomadura</taxon>
    </lineage>
</organism>
<comment type="caution">
    <text evidence="2">The sequence shown here is derived from an EMBL/GenBank/DDBJ whole genome shotgun (WGS) entry which is preliminary data.</text>
</comment>
<dbReference type="Gene3D" id="1.10.260.40">
    <property type="entry name" value="lambda repressor-like DNA-binding domains"/>
    <property type="match status" value="1"/>
</dbReference>
<dbReference type="Pfam" id="PF19054">
    <property type="entry name" value="DUF5753"/>
    <property type="match status" value="1"/>
</dbReference>
<dbReference type="PROSITE" id="PS50943">
    <property type="entry name" value="HTH_CROC1"/>
    <property type="match status" value="1"/>
</dbReference>
<reference evidence="2 3" key="1">
    <citation type="journal article" date="2017" name="Chemistry">
        <title>Isolation, Biosynthesis and Chemical Modifications of Rubterolones A-F: Rare Tropolone Alkaloids from Actinomadura sp. 5-2.</title>
        <authorList>
            <person name="Guo H."/>
            <person name="Benndorf R."/>
            <person name="Leichnitz D."/>
            <person name="Klassen J.L."/>
            <person name="Vollmers J."/>
            <person name="Gorls H."/>
            <person name="Steinacker M."/>
            <person name="Weigel C."/>
            <person name="Dahse H.M."/>
            <person name="Kaster A.K."/>
            <person name="de Beer Z.W."/>
            <person name="Poulsen M."/>
            <person name="Beemelmanns C."/>
        </authorList>
    </citation>
    <scope>NUCLEOTIDE SEQUENCE [LARGE SCALE GENOMIC DNA]</scope>
    <source>
        <strain evidence="2 3">5-2</strain>
    </source>
</reference>
<evidence type="ECO:0000313" key="2">
    <source>
        <dbReference type="EMBL" id="POM27740.1"/>
    </source>
</evidence>
<accession>A0A2P4URQ7</accession>
<dbReference type="RefSeq" id="WP_103562523.1">
    <property type="nucleotide sequence ID" value="NZ_MTBP01000001.1"/>
</dbReference>
<evidence type="ECO:0000259" key="1">
    <source>
        <dbReference type="PROSITE" id="PS50943"/>
    </source>
</evidence>
<evidence type="ECO:0000313" key="3">
    <source>
        <dbReference type="Proteomes" id="UP000242367"/>
    </source>
</evidence>
<proteinExistence type="predicted"/>
<dbReference type="AlphaFoldDB" id="A0A2P4URQ7"/>
<dbReference type="Proteomes" id="UP000242367">
    <property type="component" value="Unassembled WGS sequence"/>
</dbReference>
<name>A0A2P4URQ7_9ACTN</name>
<protein>
    <submittedName>
        <fullName evidence="2">Helix-turn-helix domain protein</fullName>
    </submittedName>
</protein>
<dbReference type="SMART" id="SM00530">
    <property type="entry name" value="HTH_XRE"/>
    <property type="match status" value="1"/>
</dbReference>
<feature type="domain" description="HTH cro/C1-type" evidence="1">
    <location>
        <begin position="18"/>
        <end position="72"/>
    </location>
</feature>
<keyword evidence="3" id="KW-1185">Reference proteome</keyword>
<dbReference type="GO" id="GO:0003677">
    <property type="term" value="F:DNA binding"/>
    <property type="evidence" value="ECO:0007669"/>
    <property type="project" value="InterPro"/>
</dbReference>